<dbReference type="EMBL" id="CM000950">
    <property type="protein sequence ID" value="EDY67340.1"/>
    <property type="molecule type" value="Genomic_DNA"/>
</dbReference>
<evidence type="ECO:0000313" key="2">
    <source>
        <dbReference type="EMBL" id="EDY67340.1"/>
    </source>
</evidence>
<reference evidence="3" key="1">
    <citation type="submission" date="2008-02" db="EMBL/GenBank/DDBJ databases">
        <authorList>
            <consortium name="The Broad Institute Genome Sequencing Platform"/>
            <person name="Fischbach M."/>
            <person name="Ward D."/>
            <person name="Young S."/>
            <person name="Jaffe D."/>
            <person name="Gnerre S."/>
            <person name="Berlin A."/>
            <person name="Heiman D."/>
            <person name="Hepburn T."/>
            <person name="Sykes S."/>
            <person name="Alvarado L."/>
            <person name="Kodira C.D."/>
            <person name="Straight P."/>
            <person name="Clardy J."/>
            <person name="Hung D."/>
            <person name="Kolter R."/>
            <person name="Mekalanos J."/>
            <person name="Walker S."/>
            <person name="Walsh C.T."/>
            <person name="Lander E."/>
            <person name="Galagan J."/>
            <person name="Nusbaum C."/>
            <person name="Birren B."/>
        </authorList>
    </citation>
    <scope>NUCLEOTIDE SEQUENCE [LARGE SCALE GENOMIC DNA]</scope>
    <source>
        <strain evidence="3">ATCC 25486 / DSM 40338 / CBS 914.69 / JCM 4507 / NBRC 13074 / NRRL 2958 / 5647</strain>
    </source>
</reference>
<accession>B5HKH9</accession>
<keyword evidence="3" id="KW-1185">Reference proteome</keyword>
<dbReference type="eggNOG" id="COG0824">
    <property type="taxonomic scope" value="Bacteria"/>
</dbReference>
<gene>
    <name evidence="2" type="ORF">SSDG_05667</name>
</gene>
<dbReference type="HOGENOM" id="CLU_857633_0_0_11"/>
<dbReference type="AlphaFoldDB" id="B5HKH9"/>
<dbReference type="SUPFAM" id="SSF54637">
    <property type="entry name" value="Thioesterase/thiol ester dehydrase-isomerase"/>
    <property type="match status" value="1"/>
</dbReference>
<name>B5HKH9_STRE2</name>
<dbReference type="RefSeq" id="WP_005321717.1">
    <property type="nucleotide sequence ID" value="NZ_CM000950.1"/>
</dbReference>
<reference evidence="3" key="2">
    <citation type="submission" date="2009-10" db="EMBL/GenBank/DDBJ databases">
        <title>The genome sequence of Streptomyces pristinaespiralis strain ATCC 25486.</title>
        <authorList>
            <consortium name="The Broad Institute Genome Sequencing Platform"/>
            <consortium name="Broad Institute Microbial Sequencing Center"/>
            <person name="Fischbach M."/>
            <person name="Godfrey P."/>
            <person name="Ward D."/>
            <person name="Young S."/>
            <person name="Zeng Q."/>
            <person name="Koehrsen M."/>
            <person name="Alvarado L."/>
            <person name="Berlin A.M."/>
            <person name="Bochicchio J."/>
            <person name="Borenstein D."/>
            <person name="Chapman S.B."/>
            <person name="Chen Z."/>
            <person name="Engels R."/>
            <person name="Freedman E."/>
            <person name="Gellesch M."/>
            <person name="Goldberg J."/>
            <person name="Griggs A."/>
            <person name="Gujja S."/>
            <person name="Heilman E.R."/>
            <person name="Heiman D.I."/>
            <person name="Hepburn T.A."/>
            <person name="Howarth C."/>
            <person name="Jen D."/>
            <person name="Larson L."/>
            <person name="Lewis B."/>
            <person name="Mehta T."/>
            <person name="Park D."/>
            <person name="Pearson M."/>
            <person name="Richards J."/>
            <person name="Roberts A."/>
            <person name="Saif S."/>
            <person name="Shea T.D."/>
            <person name="Shenoy N."/>
            <person name="Sisk P."/>
            <person name="Stolte C."/>
            <person name="Sykes S.N."/>
            <person name="Thomson T."/>
            <person name="Walk T."/>
            <person name="White J."/>
            <person name="Yandava C."/>
            <person name="Straight P."/>
            <person name="Clardy J."/>
            <person name="Hung D."/>
            <person name="Kolter R."/>
            <person name="Mekalanos J."/>
            <person name="Walker S."/>
            <person name="Walsh C.T."/>
            <person name="Wieland-Brown L.C."/>
            <person name="Haas B."/>
            <person name="Nusbaum C."/>
            <person name="Birren B."/>
        </authorList>
    </citation>
    <scope>NUCLEOTIDE SEQUENCE [LARGE SCALE GENOMIC DNA]</scope>
    <source>
        <strain evidence="3">ATCC 25486 / DSM 40338 / CBS 914.69 / JCM 4507 / NBRC 13074 / NRRL 2958 / 5647</strain>
    </source>
</reference>
<dbReference type="GeneID" id="97231868"/>
<dbReference type="InterPro" id="IPR029069">
    <property type="entry name" value="HotDog_dom_sf"/>
</dbReference>
<dbReference type="NCBIfam" id="TIGR04098">
    <property type="entry name" value="LnmK_bifunc"/>
    <property type="match status" value="1"/>
</dbReference>
<dbReference type="Gene3D" id="3.10.129.10">
    <property type="entry name" value="Hotdog Thioesterase"/>
    <property type="match status" value="1"/>
</dbReference>
<dbReference type="InterPro" id="IPR040718">
    <property type="entry name" value="LnmK_N_HDF"/>
</dbReference>
<protein>
    <recommendedName>
        <fullName evidence="1">LnmK N-terminal domain-containing protein</fullName>
    </recommendedName>
</protein>
<organism evidence="2 3">
    <name type="scientific">Streptomyces pristinaespiralis (strain ATCC 25486 / DSM 40338 / CBS 914.69 / JCM 4507 / KCC S-0507 / NBRC 13074 / NRRL 2958 / 5647)</name>
    <dbReference type="NCBI Taxonomy" id="457429"/>
    <lineage>
        <taxon>Bacteria</taxon>
        <taxon>Bacillati</taxon>
        <taxon>Actinomycetota</taxon>
        <taxon>Actinomycetes</taxon>
        <taxon>Kitasatosporales</taxon>
        <taxon>Streptomycetaceae</taxon>
        <taxon>Streptomyces</taxon>
    </lineage>
</organism>
<sequence>MSPTDLIDKPAPADTSLLTRRVTVAPGMCGAGSLFFGQLGDWTWEAVKAATGTNVYAARSADGHPTYLSFYYFRVRGSRHIQPYGIAFGDEFDVTSRVFDLGPQSVMTLHRLSRPGTPATGLDPRAFHEEQREDCLYVENYNRWISRSHPDSNEGLVEASPAGHRHEHLPPLPAEHSPRGICGRARKAGTFHPGGIPGRTASAPYTTTYTLDRVRDLNGAGLMYFASYFAIVDTALLRQWRALGRDPRGFSRRTVVDHRIGYFGNADADAELTLTVRLWHSDTVAGDEIADVAVTEAATGRLLAVCSIQQLLEDS</sequence>
<evidence type="ECO:0000313" key="3">
    <source>
        <dbReference type="Proteomes" id="UP000002805"/>
    </source>
</evidence>
<proteinExistence type="predicted"/>
<dbReference type="InterPro" id="IPR024091">
    <property type="entry name" value="LnmK-like_bifun_acyl/decarbox"/>
</dbReference>
<dbReference type="Pfam" id="PF18238">
    <property type="entry name" value="LnmK_N_HDF"/>
    <property type="match status" value="1"/>
</dbReference>
<feature type="domain" description="LnmK N-terminal" evidence="1">
    <location>
        <begin position="19"/>
        <end position="193"/>
    </location>
</feature>
<evidence type="ECO:0000259" key="1">
    <source>
        <dbReference type="Pfam" id="PF18238"/>
    </source>
</evidence>
<dbReference type="Proteomes" id="UP000002805">
    <property type="component" value="Chromosome"/>
</dbReference>